<evidence type="ECO:0000313" key="1">
    <source>
        <dbReference type="EMBL" id="ESA03257.1"/>
    </source>
</evidence>
<name>U9T766_RHIID</name>
<organism evidence="1">
    <name type="scientific">Rhizophagus irregularis (strain DAOM 181602 / DAOM 197198 / MUCL 43194)</name>
    <name type="common">Arbuscular mycorrhizal fungus</name>
    <name type="synonym">Glomus intraradices</name>
    <dbReference type="NCBI Taxonomy" id="747089"/>
    <lineage>
        <taxon>Eukaryota</taxon>
        <taxon>Fungi</taxon>
        <taxon>Fungi incertae sedis</taxon>
        <taxon>Mucoromycota</taxon>
        <taxon>Glomeromycotina</taxon>
        <taxon>Glomeromycetes</taxon>
        <taxon>Glomerales</taxon>
        <taxon>Glomeraceae</taxon>
        <taxon>Rhizophagus</taxon>
    </lineage>
</organism>
<protein>
    <submittedName>
        <fullName evidence="1">Uncharacterized protein</fullName>
    </submittedName>
</protein>
<dbReference type="AlphaFoldDB" id="U9T766"/>
<reference evidence="1" key="1">
    <citation type="submission" date="2013-07" db="EMBL/GenBank/DDBJ databases">
        <title>The genome of an arbuscular mycorrhizal fungus provides insights into the evolution of the oldest plant symbiosis.</title>
        <authorList>
            <consortium name="DOE Joint Genome Institute"/>
            <person name="Tisserant E."/>
            <person name="Malbreil M."/>
            <person name="Kuo A."/>
            <person name="Kohler A."/>
            <person name="Symeonidi A."/>
            <person name="Balestrini R."/>
            <person name="Charron P."/>
            <person name="Duensing N."/>
            <person name="Frei-dit-Frey N."/>
            <person name="Gianinazzi-Pearson V."/>
            <person name="Gilbert B."/>
            <person name="Handa Y."/>
            <person name="Hijri M."/>
            <person name="Kaul R."/>
            <person name="Kawaguchi M."/>
            <person name="Krajinski F."/>
            <person name="Lammers P."/>
            <person name="Lapierre D."/>
            <person name="Masclaux F.G."/>
            <person name="Murat C."/>
            <person name="Morin E."/>
            <person name="Ndikumana S."/>
            <person name="Pagni M."/>
            <person name="Petitpierre D."/>
            <person name="Requena N."/>
            <person name="Rosikiewicz P."/>
            <person name="Riley R."/>
            <person name="Saito K."/>
            <person name="San Clemente H."/>
            <person name="Shapiro H."/>
            <person name="van Tuinen D."/>
            <person name="Becard G."/>
            <person name="Bonfante P."/>
            <person name="Paszkowski U."/>
            <person name="Shachar-Hill Y."/>
            <person name="Young J.P."/>
            <person name="Sanders I.R."/>
            <person name="Henrissat B."/>
            <person name="Rensing S.A."/>
            <person name="Grigoriev I.V."/>
            <person name="Corradi N."/>
            <person name="Roux C."/>
            <person name="Martin F."/>
        </authorList>
    </citation>
    <scope>NUCLEOTIDE SEQUENCE</scope>
    <source>
        <strain evidence="1">DAOM 197198</strain>
    </source>
</reference>
<accession>U9T766</accession>
<dbReference type="HOGENOM" id="CLU_3033564_0_0_1"/>
<dbReference type="EMBL" id="KI295160">
    <property type="protein sequence ID" value="ESA03257.1"/>
    <property type="molecule type" value="Genomic_DNA"/>
</dbReference>
<proteinExistence type="predicted"/>
<gene>
    <name evidence="1" type="ORF">GLOINDRAFT_5731</name>
</gene>
<sequence length="55" mass="5990">MISGGRNFQKSIKIGVFCLVVRSSSSADDGKIGVLGLVHKLITNFQHKTDNRNSD</sequence>